<gene>
    <name evidence="1" type="ORF">SAMN05421841_0029</name>
</gene>
<reference evidence="2" key="1">
    <citation type="submission" date="2016-10" db="EMBL/GenBank/DDBJ databases">
        <authorList>
            <person name="Varghese N."/>
            <person name="Submissions S."/>
        </authorList>
    </citation>
    <scope>NUCLEOTIDE SEQUENCE [LARGE SCALE GENOMIC DNA]</scope>
    <source>
        <strain evidence="2">DSM 17724</strain>
    </source>
</reference>
<name>A0A1I0MK42_9FLAO</name>
<evidence type="ECO:0000313" key="2">
    <source>
        <dbReference type="Proteomes" id="UP000199469"/>
    </source>
</evidence>
<keyword evidence="2" id="KW-1185">Reference proteome</keyword>
<accession>A0A1I0MK42</accession>
<organism evidence="1 2">
    <name type="scientific">Chryseobacterium wanjuense</name>
    <dbReference type="NCBI Taxonomy" id="356305"/>
    <lineage>
        <taxon>Bacteria</taxon>
        <taxon>Pseudomonadati</taxon>
        <taxon>Bacteroidota</taxon>
        <taxon>Flavobacteriia</taxon>
        <taxon>Flavobacteriales</taxon>
        <taxon>Weeksellaceae</taxon>
        <taxon>Chryseobacterium group</taxon>
        <taxon>Chryseobacterium</taxon>
    </lineage>
</organism>
<dbReference type="AlphaFoldDB" id="A0A1I0MK42"/>
<sequence length="47" mass="5720">MIMIKMFKIFTIILFKLIENLTTKTKDITELFKVELFKKNLQKNKNQ</sequence>
<dbReference type="Proteomes" id="UP000199469">
    <property type="component" value="Unassembled WGS sequence"/>
</dbReference>
<proteinExistence type="predicted"/>
<protein>
    <submittedName>
        <fullName evidence="1">Uncharacterized protein</fullName>
    </submittedName>
</protein>
<dbReference type="EMBL" id="FOIU01000001">
    <property type="protein sequence ID" value="SEV88684.1"/>
    <property type="molecule type" value="Genomic_DNA"/>
</dbReference>
<evidence type="ECO:0000313" key="1">
    <source>
        <dbReference type="EMBL" id="SEV88684.1"/>
    </source>
</evidence>